<evidence type="ECO:0000259" key="5">
    <source>
        <dbReference type="Pfam" id="PF00460"/>
    </source>
</evidence>
<gene>
    <name evidence="8" type="ORF">BN656_01211</name>
</gene>
<reference evidence="8" key="1">
    <citation type="submission" date="2012-11" db="EMBL/GenBank/DDBJ databases">
        <title>Dependencies among metagenomic species, viruses, plasmids and units of genetic variation.</title>
        <authorList>
            <person name="Nielsen H.B."/>
            <person name="Almeida M."/>
            <person name="Juncker A.S."/>
            <person name="Rasmussen S."/>
            <person name="Li J."/>
            <person name="Sunagawa S."/>
            <person name="Plichta D."/>
            <person name="Gautier L."/>
            <person name="Le Chatelier E."/>
            <person name="Peletier E."/>
            <person name="Bonde I."/>
            <person name="Nielsen T."/>
            <person name="Manichanh C."/>
            <person name="Arumugam M."/>
            <person name="Batto J."/>
            <person name="Santos M.B.Q.D."/>
            <person name="Blom N."/>
            <person name="Borruel N."/>
            <person name="Burgdorf K.S."/>
            <person name="Boumezbeur F."/>
            <person name="Casellas F."/>
            <person name="Dore J."/>
            <person name="Guarner F."/>
            <person name="Hansen T."/>
            <person name="Hildebrand F."/>
            <person name="Kaas R.S."/>
            <person name="Kennedy S."/>
            <person name="Kristiansen K."/>
            <person name="Kultima J.R."/>
            <person name="Leonard P."/>
            <person name="Levenez F."/>
            <person name="Lund O."/>
            <person name="Moumen B."/>
            <person name="Le Paslier D."/>
            <person name="Pons N."/>
            <person name="Pedersen O."/>
            <person name="Prifti E."/>
            <person name="Qin J."/>
            <person name="Raes J."/>
            <person name="Tap J."/>
            <person name="Tims S."/>
            <person name="Ussery D.W."/>
            <person name="Yamada T."/>
            <person name="MetaHit consortium"/>
            <person name="Renault P."/>
            <person name="Sicheritz-Ponten T."/>
            <person name="Bork P."/>
            <person name="Wang J."/>
            <person name="Brunak S."/>
            <person name="Ehrlich S.D."/>
        </authorList>
    </citation>
    <scope>NUCLEOTIDE SEQUENCE [LARGE SCALE GENOMIC DNA]</scope>
</reference>
<organism evidence="8 9">
    <name type="scientific">Bacteroides pectinophilus CAG:437</name>
    <dbReference type="NCBI Taxonomy" id="1263051"/>
    <lineage>
        <taxon>Bacteria</taxon>
        <taxon>Bacillati</taxon>
        <taxon>Bacillota</taxon>
        <taxon>Clostridia</taxon>
        <taxon>Eubacteriales</taxon>
    </lineage>
</organism>
<evidence type="ECO:0000256" key="1">
    <source>
        <dbReference type="ARBA" id="ARBA00004117"/>
    </source>
</evidence>
<dbReference type="PANTHER" id="PTHR30435">
    <property type="entry name" value="FLAGELLAR PROTEIN"/>
    <property type="match status" value="1"/>
</dbReference>
<dbReference type="InterPro" id="IPR010930">
    <property type="entry name" value="Flg_bb/hook_C_dom"/>
</dbReference>
<comment type="function">
    <text evidence="4">A flexible structure which links the flagellar filament to the drive apparatus in the basal body.</text>
</comment>
<dbReference type="GO" id="GO:0071978">
    <property type="term" value="P:bacterial-type flagellum-dependent swarming motility"/>
    <property type="evidence" value="ECO:0007669"/>
    <property type="project" value="TreeGrafter"/>
</dbReference>
<proteinExistence type="inferred from homology"/>
<protein>
    <recommendedName>
        <fullName evidence="4">Flagellar hook protein FlgE</fullName>
    </recommendedName>
</protein>
<dbReference type="Pfam" id="PF00460">
    <property type="entry name" value="Flg_bb_rod"/>
    <property type="match status" value="1"/>
</dbReference>
<dbReference type="InterPro" id="IPR037925">
    <property type="entry name" value="FlgE/F/G-like"/>
</dbReference>
<comment type="similarity">
    <text evidence="2 4">Belongs to the flagella basal body rod proteins family.</text>
</comment>
<evidence type="ECO:0000256" key="2">
    <source>
        <dbReference type="ARBA" id="ARBA00009677"/>
    </source>
</evidence>
<sequence length="438" mass="46127">MMRSLFSGVSGLSSHQTRMDVIGNNIANVNTIAFKSSSVSFSEVFYQTTQVASGPNATTGKGGQNAKQIGLGTSVGSISTKVDTEGASQRTDNPFDVKLSGSGNSFFIVRSNGNTYFTRAGDFTYDASGALVTQSGANVMGWVTNDQGEIVKDVVQPLYVKSDEFTYTMPEQTTNLKVSGNINSSSGNFAKGSGTSGADGDQKGETLTLSFYDNLGYSYQATIAVTQVDKYNYHTEVTGVTKEGKAADLTVTFDHDISFNPTTGLLDGTDSSLDFTITGGADADSFVKDTIAVDISNLKSIGDETKFEYIDVAGKGKAVGKMSSVGIQDDGRIIASYSNGDTVVIGQIATQSFTNAAGLEKVGTNMYAATLNSGEFDGVGEDITSAGGSMVSGTIEMSNVDLASEFTDMITTQRGFQANSRIITVSDTMLEELINLKR</sequence>
<evidence type="ECO:0000256" key="4">
    <source>
        <dbReference type="RuleBase" id="RU362116"/>
    </source>
</evidence>
<dbReference type="GO" id="GO:0009425">
    <property type="term" value="C:bacterial-type flagellum basal body"/>
    <property type="evidence" value="ECO:0007669"/>
    <property type="project" value="UniProtKB-SubCell"/>
</dbReference>
<dbReference type="PROSITE" id="PS00588">
    <property type="entry name" value="FLAGELLA_BB_ROD"/>
    <property type="match status" value="1"/>
</dbReference>
<dbReference type="InterPro" id="IPR001444">
    <property type="entry name" value="Flag_bb_rod_N"/>
</dbReference>
<dbReference type="GO" id="GO:0005829">
    <property type="term" value="C:cytosol"/>
    <property type="evidence" value="ECO:0007669"/>
    <property type="project" value="TreeGrafter"/>
</dbReference>
<dbReference type="InterPro" id="IPR020013">
    <property type="entry name" value="Flagellar_FlgE/F/G"/>
</dbReference>
<comment type="caution">
    <text evidence="8">The sequence shown here is derived from an EMBL/GenBank/DDBJ whole genome shotgun (WGS) entry which is preliminary data.</text>
</comment>
<feature type="domain" description="Flagellar basal-body/hook protein C-terminal" evidence="6">
    <location>
        <begin position="392"/>
        <end position="436"/>
    </location>
</feature>
<feature type="domain" description="Flagellar hook protein FlgE/F/G-like D1" evidence="7">
    <location>
        <begin position="103"/>
        <end position="179"/>
    </location>
</feature>
<evidence type="ECO:0000259" key="6">
    <source>
        <dbReference type="Pfam" id="PF06429"/>
    </source>
</evidence>
<keyword evidence="3 4" id="KW-0975">Bacterial flagellum</keyword>
<accession>R7AMM9</accession>
<dbReference type="GO" id="GO:0009424">
    <property type="term" value="C:bacterial-type flagellum hook"/>
    <property type="evidence" value="ECO:0007669"/>
    <property type="project" value="TreeGrafter"/>
</dbReference>
<comment type="subcellular location">
    <subcellularLocation>
        <location evidence="1 4">Bacterial flagellum basal body</location>
    </subcellularLocation>
</comment>
<dbReference type="InterPro" id="IPR053967">
    <property type="entry name" value="LlgE_F_G-like_D1"/>
</dbReference>
<dbReference type="AlphaFoldDB" id="R7AMM9"/>
<dbReference type="NCBIfam" id="TIGR03506">
    <property type="entry name" value="FlgEFG_subfam"/>
    <property type="match status" value="1"/>
</dbReference>
<dbReference type="Proteomes" id="UP000018141">
    <property type="component" value="Unassembled WGS sequence"/>
</dbReference>
<dbReference type="Pfam" id="PF22692">
    <property type="entry name" value="LlgE_F_G_D1"/>
    <property type="match status" value="1"/>
</dbReference>
<evidence type="ECO:0000313" key="9">
    <source>
        <dbReference type="Proteomes" id="UP000018141"/>
    </source>
</evidence>
<evidence type="ECO:0000259" key="7">
    <source>
        <dbReference type="Pfam" id="PF22692"/>
    </source>
</evidence>
<dbReference type="PANTHER" id="PTHR30435:SF1">
    <property type="entry name" value="FLAGELLAR HOOK PROTEIN FLGE"/>
    <property type="match status" value="1"/>
</dbReference>
<dbReference type="InterPro" id="IPR019776">
    <property type="entry name" value="Flagellar_basal_body_rod_CS"/>
</dbReference>
<dbReference type="Pfam" id="PF06429">
    <property type="entry name" value="Flg_bbr_C"/>
    <property type="match status" value="1"/>
</dbReference>
<dbReference type="SUPFAM" id="SSF117143">
    <property type="entry name" value="Flagellar hook protein flgE"/>
    <property type="match status" value="1"/>
</dbReference>
<evidence type="ECO:0000313" key="8">
    <source>
        <dbReference type="EMBL" id="CDD56784.1"/>
    </source>
</evidence>
<feature type="domain" description="Flagellar basal body rod protein N-terminal" evidence="5">
    <location>
        <begin position="8"/>
        <end position="32"/>
    </location>
</feature>
<dbReference type="EMBL" id="CBHH010000037">
    <property type="protein sequence ID" value="CDD56784.1"/>
    <property type="molecule type" value="Genomic_DNA"/>
</dbReference>
<name>R7AMM9_9FIRM</name>
<evidence type="ECO:0000256" key="3">
    <source>
        <dbReference type="ARBA" id="ARBA00023143"/>
    </source>
</evidence>